<dbReference type="InterPro" id="IPR012425">
    <property type="entry name" value="DmpG_comm"/>
</dbReference>
<evidence type="ECO:0000313" key="2">
    <source>
        <dbReference type="EMBL" id="ORB65845.1"/>
    </source>
</evidence>
<dbReference type="RefSeq" id="WP_142274729.1">
    <property type="nucleotide sequence ID" value="NZ_MVIJ01000098.1"/>
</dbReference>
<sequence>RAGQRKLIGGQEDQLIDIALEIKREQHTV</sequence>
<evidence type="ECO:0000313" key="3">
    <source>
        <dbReference type="Proteomes" id="UP000192601"/>
    </source>
</evidence>
<dbReference type="AlphaFoldDB" id="A0A1X0JTC5"/>
<organism evidence="2 3">
    <name type="scientific">Mycobacterium scrofulaceum</name>
    <dbReference type="NCBI Taxonomy" id="1783"/>
    <lineage>
        <taxon>Bacteria</taxon>
        <taxon>Bacillati</taxon>
        <taxon>Actinomycetota</taxon>
        <taxon>Actinomycetes</taxon>
        <taxon>Mycobacteriales</taxon>
        <taxon>Mycobacteriaceae</taxon>
        <taxon>Mycobacterium</taxon>
    </lineage>
</organism>
<name>A0A1X0JTC5_MYCSC</name>
<feature type="domain" description="DmpG-like communication" evidence="1">
    <location>
        <begin position="1"/>
        <end position="23"/>
    </location>
</feature>
<dbReference type="Proteomes" id="UP000192601">
    <property type="component" value="Unassembled WGS sequence"/>
</dbReference>
<dbReference type="STRING" id="1783.BST44_28425"/>
<evidence type="ECO:0000259" key="1">
    <source>
        <dbReference type="Pfam" id="PF07836"/>
    </source>
</evidence>
<comment type="caution">
    <text evidence="2">The sequence shown here is derived from an EMBL/GenBank/DDBJ whole genome shotgun (WGS) entry which is preliminary data.</text>
</comment>
<feature type="non-terminal residue" evidence="2">
    <location>
        <position position="1"/>
    </location>
</feature>
<dbReference type="SUPFAM" id="SSF89000">
    <property type="entry name" value="post-HMGL domain-like"/>
    <property type="match status" value="1"/>
</dbReference>
<dbReference type="Gene3D" id="1.10.8.60">
    <property type="match status" value="1"/>
</dbReference>
<protein>
    <recommendedName>
        <fullName evidence="1">DmpG-like communication domain-containing protein</fullName>
    </recommendedName>
</protein>
<dbReference type="Pfam" id="PF07836">
    <property type="entry name" value="DmpG_comm"/>
    <property type="match status" value="1"/>
</dbReference>
<accession>A0A1X0JTC5</accession>
<proteinExistence type="predicted"/>
<keyword evidence="3" id="KW-1185">Reference proteome</keyword>
<dbReference type="EMBL" id="MVIJ01000098">
    <property type="protein sequence ID" value="ORB65845.1"/>
    <property type="molecule type" value="Genomic_DNA"/>
</dbReference>
<dbReference type="GO" id="GO:0016833">
    <property type="term" value="F:oxo-acid-lyase activity"/>
    <property type="evidence" value="ECO:0007669"/>
    <property type="project" value="InterPro"/>
</dbReference>
<reference evidence="2 3" key="1">
    <citation type="submission" date="2017-02" db="EMBL/GenBank/DDBJ databases">
        <title>The new phylogeny of genus Mycobacterium.</title>
        <authorList>
            <person name="Tortoli E."/>
            <person name="Trovato A."/>
            <person name="Cirillo D.M."/>
        </authorList>
    </citation>
    <scope>NUCLEOTIDE SEQUENCE [LARGE SCALE GENOMIC DNA]</scope>
    <source>
        <strain evidence="2 3">DSM 43992</strain>
    </source>
</reference>
<gene>
    <name evidence="2" type="ORF">BST44_28425</name>
</gene>